<dbReference type="Gene3D" id="3.30.710.10">
    <property type="entry name" value="Potassium Channel Kv1.1, Chain A"/>
    <property type="match status" value="1"/>
</dbReference>
<dbReference type="AlphaFoldDB" id="A0A150FZ78"/>
<keyword evidence="3" id="KW-0040">ANK repeat</keyword>
<dbReference type="InterPro" id="IPR011333">
    <property type="entry name" value="SKP1/BTB/POZ_sf"/>
</dbReference>
<comment type="caution">
    <text evidence="5">The sequence shown here is derived from an EMBL/GenBank/DDBJ whole genome shotgun (WGS) entry which is preliminary data.</text>
</comment>
<dbReference type="SUPFAM" id="SSF54695">
    <property type="entry name" value="POZ domain"/>
    <property type="match status" value="1"/>
</dbReference>
<sequence length="510" mass="53717">MLRPLLGAHARGSLELGPPLELFEAGDGGQERRPWNPPQVSGCCWDAGTASTYLATDSAIYRLSTDNLITLVAGAPDDSGHTDGLGPLARFDTIYNLVADSAGTLFVSEDDDRVRRIQLPETWLTTAGAEEPAALRSGIGGAGAEAVAVVNTITDPWIPVPYNLCCIPHGGTVLPSAFIGSVRELYRMPLGVPGAKAVLWAGHDRYGEDGGDEGVDGRGLQARFAHIGCLAAGGDGCIYAVDGDPHASIRRVDPGGAVATVASGLPFSAAAAGPATVLPNGYFAVCTTRCLHVLDLGLQPLWDIALPPAAAASARPEPPPRTLPGDLGALLDRQPDGTADLEVVVGDRTFAVHRALVAARCDYFRQRLEGGFAESGAAQLTLPDADPDAFALVLRFLYTGTVDIPAAQVQPVAELADRLLLPELCRDAQAQVLAQVGPGGVVDAMLWAEGRGPGFSQLLAELKAWCLEHCDEVMRLAEDSMRRLTAEIPSFAFELLKECMDRSAKRHRAA</sequence>
<comment type="pathway">
    <text evidence="1">Protein modification; protein ubiquitination.</text>
</comment>
<proteinExistence type="predicted"/>
<dbReference type="InterPro" id="IPR000210">
    <property type="entry name" value="BTB/POZ_dom"/>
</dbReference>
<evidence type="ECO:0000313" key="6">
    <source>
        <dbReference type="Proteomes" id="UP000075714"/>
    </source>
</evidence>
<evidence type="ECO:0000313" key="5">
    <source>
        <dbReference type="EMBL" id="KXZ42889.1"/>
    </source>
</evidence>
<name>A0A150FZ78_GONPE</name>
<dbReference type="CDD" id="cd18186">
    <property type="entry name" value="BTB_POZ_ZBTB_KLHL-like"/>
    <property type="match status" value="1"/>
</dbReference>
<dbReference type="OrthoDB" id="542113at2759"/>
<dbReference type="InterPro" id="IPR011042">
    <property type="entry name" value="6-blade_b-propeller_TolB-like"/>
</dbReference>
<dbReference type="GO" id="GO:0005737">
    <property type="term" value="C:cytoplasm"/>
    <property type="evidence" value="ECO:0007669"/>
    <property type="project" value="TreeGrafter"/>
</dbReference>
<dbReference type="Proteomes" id="UP000075714">
    <property type="component" value="Unassembled WGS sequence"/>
</dbReference>
<keyword evidence="2" id="KW-0677">Repeat</keyword>
<dbReference type="PANTHER" id="PTHR46231:SF1">
    <property type="entry name" value="ANKYRIN REPEAT AND BTB_POZ DOMAIN-CONTAINING PROTEIN 1"/>
    <property type="match status" value="1"/>
</dbReference>
<dbReference type="SUPFAM" id="SSF101898">
    <property type="entry name" value="NHL repeat"/>
    <property type="match status" value="1"/>
</dbReference>
<reference evidence="6" key="1">
    <citation type="journal article" date="2016" name="Nat. Commun.">
        <title>The Gonium pectorale genome demonstrates co-option of cell cycle regulation during the evolution of multicellularity.</title>
        <authorList>
            <person name="Hanschen E.R."/>
            <person name="Marriage T.N."/>
            <person name="Ferris P.J."/>
            <person name="Hamaji T."/>
            <person name="Toyoda A."/>
            <person name="Fujiyama A."/>
            <person name="Neme R."/>
            <person name="Noguchi H."/>
            <person name="Minakuchi Y."/>
            <person name="Suzuki M."/>
            <person name="Kawai-Toyooka H."/>
            <person name="Smith D.R."/>
            <person name="Sparks H."/>
            <person name="Anderson J."/>
            <person name="Bakaric R."/>
            <person name="Luria V."/>
            <person name="Karger A."/>
            <person name="Kirschner M.W."/>
            <person name="Durand P.M."/>
            <person name="Michod R.E."/>
            <person name="Nozaki H."/>
            <person name="Olson B.J."/>
        </authorList>
    </citation>
    <scope>NUCLEOTIDE SEQUENCE [LARGE SCALE GENOMIC DNA]</scope>
    <source>
        <strain evidence="6">NIES-2863</strain>
    </source>
</reference>
<feature type="domain" description="BTB" evidence="4">
    <location>
        <begin position="339"/>
        <end position="406"/>
    </location>
</feature>
<evidence type="ECO:0000256" key="2">
    <source>
        <dbReference type="ARBA" id="ARBA00022737"/>
    </source>
</evidence>
<protein>
    <recommendedName>
        <fullName evidence="4">BTB domain-containing protein</fullName>
    </recommendedName>
</protein>
<dbReference type="GO" id="GO:0000151">
    <property type="term" value="C:ubiquitin ligase complex"/>
    <property type="evidence" value="ECO:0007669"/>
    <property type="project" value="TreeGrafter"/>
</dbReference>
<dbReference type="Pfam" id="PF00651">
    <property type="entry name" value="BTB"/>
    <property type="match status" value="1"/>
</dbReference>
<evidence type="ECO:0000259" key="4">
    <source>
        <dbReference type="PROSITE" id="PS50097"/>
    </source>
</evidence>
<dbReference type="PANTHER" id="PTHR46231">
    <property type="entry name" value="ANKYRIN REPEAT AND BTB/POZ DOMAIN-CONTAINING PROTEIN 1"/>
    <property type="match status" value="1"/>
</dbReference>
<evidence type="ECO:0000256" key="1">
    <source>
        <dbReference type="ARBA" id="ARBA00004906"/>
    </source>
</evidence>
<dbReference type="STRING" id="33097.A0A150FZ78"/>
<gene>
    <name evidence="5" type="ORF">GPECTOR_112g259</name>
</gene>
<accession>A0A150FZ78</accession>
<dbReference type="EMBL" id="LSYV01000112">
    <property type="protein sequence ID" value="KXZ42889.1"/>
    <property type="molecule type" value="Genomic_DNA"/>
</dbReference>
<keyword evidence="6" id="KW-1185">Reference proteome</keyword>
<dbReference type="SMART" id="SM00225">
    <property type="entry name" value="BTB"/>
    <property type="match status" value="1"/>
</dbReference>
<evidence type="ECO:0000256" key="3">
    <source>
        <dbReference type="ARBA" id="ARBA00023043"/>
    </source>
</evidence>
<dbReference type="InterPro" id="IPR044515">
    <property type="entry name" value="ABTB1"/>
</dbReference>
<dbReference type="PROSITE" id="PS50097">
    <property type="entry name" value="BTB"/>
    <property type="match status" value="1"/>
</dbReference>
<dbReference type="Gene3D" id="2.120.10.30">
    <property type="entry name" value="TolB, C-terminal domain"/>
    <property type="match status" value="2"/>
</dbReference>
<organism evidence="5 6">
    <name type="scientific">Gonium pectorale</name>
    <name type="common">Green alga</name>
    <dbReference type="NCBI Taxonomy" id="33097"/>
    <lineage>
        <taxon>Eukaryota</taxon>
        <taxon>Viridiplantae</taxon>
        <taxon>Chlorophyta</taxon>
        <taxon>core chlorophytes</taxon>
        <taxon>Chlorophyceae</taxon>
        <taxon>CS clade</taxon>
        <taxon>Chlamydomonadales</taxon>
        <taxon>Volvocaceae</taxon>
        <taxon>Gonium</taxon>
    </lineage>
</organism>